<feature type="transmembrane region" description="Helical" evidence="1">
    <location>
        <begin position="116"/>
        <end position="134"/>
    </location>
</feature>
<reference evidence="2 3" key="1">
    <citation type="submission" date="2023-07" db="EMBL/GenBank/DDBJ databases">
        <title>Genomic Encyclopedia of Type Strains, Phase IV (KMG-IV): sequencing the most valuable type-strain genomes for metagenomic binning, comparative biology and taxonomic classification.</title>
        <authorList>
            <person name="Goeker M."/>
        </authorList>
    </citation>
    <scope>NUCLEOTIDE SEQUENCE [LARGE SCALE GENOMIC DNA]</scope>
    <source>
        <strain evidence="2 3">DSM 19922</strain>
    </source>
</reference>
<dbReference type="EMBL" id="JAUSVU010000024">
    <property type="protein sequence ID" value="MDQ0536249.1"/>
    <property type="molecule type" value="Genomic_DNA"/>
</dbReference>
<evidence type="ECO:0000313" key="2">
    <source>
        <dbReference type="EMBL" id="MDQ0536249.1"/>
    </source>
</evidence>
<sequence>MFDHILPALAGWLAAHALDQAVIIILAALCHRERGATHSWLGTQGARALFWATPMTLCVWYLRQDVPWEALARVWLAWLLGMVLLPHGAGQGLAGIPWKAPESATGMDRIARPERLGYLWLAGLGRLLAVAWALEPWVPLSAGWSVLGGLAMPAGYLLGLLPPALPWRLRTEQEWGEVLAGGGIGVVVVLGLAA</sequence>
<accession>A0ABU0MSR3</accession>
<dbReference type="RefSeq" id="WP_209988575.1">
    <property type="nucleotide sequence ID" value="NZ_JAGINO010000025.1"/>
</dbReference>
<feature type="transmembrane region" description="Helical" evidence="1">
    <location>
        <begin position="6"/>
        <end position="29"/>
    </location>
</feature>
<evidence type="ECO:0000256" key="1">
    <source>
        <dbReference type="SAM" id="Phobius"/>
    </source>
</evidence>
<keyword evidence="1" id="KW-0812">Transmembrane</keyword>
<organism evidence="2 3">
    <name type="scientific">Azospirillum picis</name>
    <dbReference type="NCBI Taxonomy" id="488438"/>
    <lineage>
        <taxon>Bacteria</taxon>
        <taxon>Pseudomonadati</taxon>
        <taxon>Pseudomonadota</taxon>
        <taxon>Alphaproteobacteria</taxon>
        <taxon>Rhodospirillales</taxon>
        <taxon>Azospirillaceae</taxon>
        <taxon>Azospirillum</taxon>
    </lineage>
</organism>
<gene>
    <name evidence="2" type="ORF">QO018_005143</name>
</gene>
<proteinExistence type="predicted"/>
<evidence type="ECO:0000313" key="3">
    <source>
        <dbReference type="Proteomes" id="UP001244552"/>
    </source>
</evidence>
<feature type="transmembrane region" description="Helical" evidence="1">
    <location>
        <begin position="140"/>
        <end position="163"/>
    </location>
</feature>
<feature type="transmembrane region" description="Helical" evidence="1">
    <location>
        <begin position="41"/>
        <end position="62"/>
    </location>
</feature>
<feature type="transmembrane region" description="Helical" evidence="1">
    <location>
        <begin position="175"/>
        <end position="193"/>
    </location>
</feature>
<dbReference type="Proteomes" id="UP001244552">
    <property type="component" value="Unassembled WGS sequence"/>
</dbReference>
<protein>
    <submittedName>
        <fullName evidence="2">Uncharacterized protein</fullName>
    </submittedName>
</protein>
<keyword evidence="1" id="KW-1133">Transmembrane helix</keyword>
<feature type="transmembrane region" description="Helical" evidence="1">
    <location>
        <begin position="74"/>
        <end position="96"/>
    </location>
</feature>
<comment type="caution">
    <text evidence="2">The sequence shown here is derived from an EMBL/GenBank/DDBJ whole genome shotgun (WGS) entry which is preliminary data.</text>
</comment>
<name>A0ABU0MSR3_9PROT</name>
<keyword evidence="3" id="KW-1185">Reference proteome</keyword>
<keyword evidence="1" id="KW-0472">Membrane</keyword>